<dbReference type="AlphaFoldDB" id="A0A5N6TPB6"/>
<proteinExistence type="predicted"/>
<dbReference type="Pfam" id="PF10361">
    <property type="entry name" value="DUF2434"/>
    <property type="match status" value="1"/>
</dbReference>
<feature type="transmembrane region" description="Helical" evidence="2">
    <location>
        <begin position="260"/>
        <end position="278"/>
    </location>
</feature>
<organism evidence="3 4">
    <name type="scientific">Aspergillus avenaceus</name>
    <dbReference type="NCBI Taxonomy" id="36643"/>
    <lineage>
        <taxon>Eukaryota</taxon>
        <taxon>Fungi</taxon>
        <taxon>Dikarya</taxon>
        <taxon>Ascomycota</taxon>
        <taxon>Pezizomycotina</taxon>
        <taxon>Eurotiomycetes</taxon>
        <taxon>Eurotiomycetidae</taxon>
        <taxon>Eurotiales</taxon>
        <taxon>Aspergillaceae</taxon>
        <taxon>Aspergillus</taxon>
        <taxon>Aspergillus subgen. Circumdati</taxon>
    </lineage>
</organism>
<feature type="transmembrane region" description="Helical" evidence="2">
    <location>
        <begin position="298"/>
        <end position="320"/>
    </location>
</feature>
<dbReference type="EMBL" id="ML742171">
    <property type="protein sequence ID" value="KAE8148193.1"/>
    <property type="molecule type" value="Genomic_DNA"/>
</dbReference>
<evidence type="ECO:0000256" key="1">
    <source>
        <dbReference type="SAM" id="MobiDB-lite"/>
    </source>
</evidence>
<keyword evidence="4" id="KW-1185">Reference proteome</keyword>
<dbReference type="InterPro" id="IPR018830">
    <property type="entry name" value="DUF2434"/>
</dbReference>
<reference evidence="3 4" key="1">
    <citation type="submission" date="2019-04" db="EMBL/GenBank/DDBJ databases">
        <title>Friends and foes A comparative genomics study of 23 Aspergillus species from section Flavi.</title>
        <authorList>
            <consortium name="DOE Joint Genome Institute"/>
            <person name="Kjaerbolling I."/>
            <person name="Vesth T."/>
            <person name="Frisvad J.C."/>
            <person name="Nybo J.L."/>
            <person name="Theobald S."/>
            <person name="Kildgaard S."/>
            <person name="Isbrandt T."/>
            <person name="Kuo A."/>
            <person name="Sato A."/>
            <person name="Lyhne E.K."/>
            <person name="Kogle M.E."/>
            <person name="Wiebenga A."/>
            <person name="Kun R.S."/>
            <person name="Lubbers R.J."/>
            <person name="Makela M.R."/>
            <person name="Barry K."/>
            <person name="Chovatia M."/>
            <person name="Clum A."/>
            <person name="Daum C."/>
            <person name="Haridas S."/>
            <person name="He G."/>
            <person name="LaButti K."/>
            <person name="Lipzen A."/>
            <person name="Mondo S."/>
            <person name="Riley R."/>
            <person name="Salamov A."/>
            <person name="Simmons B.A."/>
            <person name="Magnuson J.K."/>
            <person name="Henrissat B."/>
            <person name="Mortensen U.H."/>
            <person name="Larsen T.O."/>
            <person name="Devries R.P."/>
            <person name="Grigoriev I.V."/>
            <person name="Machida M."/>
            <person name="Baker S.E."/>
            <person name="Andersen M.R."/>
        </authorList>
    </citation>
    <scope>NUCLEOTIDE SEQUENCE [LARGE SCALE GENOMIC DNA]</scope>
    <source>
        <strain evidence="3 4">IBT 18842</strain>
    </source>
</reference>
<feature type="region of interest" description="Disordered" evidence="1">
    <location>
        <begin position="443"/>
        <end position="489"/>
    </location>
</feature>
<feature type="compositionally biased region" description="Basic and acidic residues" evidence="1">
    <location>
        <begin position="473"/>
        <end position="489"/>
    </location>
</feature>
<name>A0A5N6TPB6_ASPAV</name>
<evidence type="ECO:0000313" key="4">
    <source>
        <dbReference type="Proteomes" id="UP000325780"/>
    </source>
</evidence>
<sequence length="489" mass="55288">MTILWIRGVSPYQQGDNGTDVVINEVHFNRTALDSYNYRLYTNGTLSNGTNCFLAFQGFRPHLFAENGTVVSGTSCYAPINGIGQHASLGLAFAIMFAISIFFSLLNLRKHGRRYLAHDRRWNALGRRLRWFWLLFVAACGTISCFMSIDVDRNYLQSSPLTLQSVFYTLLMPGIMAAVWEAVRHWGVWQERQIYDRDAYAFSKASTRKRQEFLLPILFYIFTILNIILTIPRSWSPIEQQHSPEQTAQTARPVATDTRWRTASFTALAGTLIICYSLEHSVYRYKPHPHTATAQFLFYLHAAPSHFLVAIGLLGLKTGYAIASAFEWSLSPLKYDVHPGWLYGLGYAPVLLIIVLFNISGYCELNEDKALIAQRTDLQSARADDIGAAKPPPWWKKQRLRSFARDITGRMATPDQVEMEKYVELGILKPGDKDDPRVVMTRRTNGGSGEEGHGELPTQVVEFGDRPVGLVRESAEGTGEGRRERFALD</sequence>
<dbReference type="Proteomes" id="UP000325780">
    <property type="component" value="Unassembled WGS sequence"/>
</dbReference>
<feature type="transmembrane region" description="Helical" evidence="2">
    <location>
        <begin position="129"/>
        <end position="149"/>
    </location>
</feature>
<evidence type="ECO:0000256" key="2">
    <source>
        <dbReference type="SAM" id="Phobius"/>
    </source>
</evidence>
<feature type="transmembrane region" description="Helical" evidence="2">
    <location>
        <begin position="340"/>
        <end position="359"/>
    </location>
</feature>
<gene>
    <name evidence="3" type="ORF">BDV25DRAFT_142037</name>
</gene>
<keyword evidence="2" id="KW-0812">Transmembrane</keyword>
<dbReference type="OrthoDB" id="5308502at2759"/>
<protein>
    <submittedName>
        <fullName evidence="3">Uncharacterized protein</fullName>
    </submittedName>
</protein>
<feature type="transmembrane region" description="Helical" evidence="2">
    <location>
        <begin position="87"/>
        <end position="108"/>
    </location>
</feature>
<feature type="transmembrane region" description="Helical" evidence="2">
    <location>
        <begin position="161"/>
        <end position="183"/>
    </location>
</feature>
<keyword evidence="2" id="KW-1133">Transmembrane helix</keyword>
<feature type="transmembrane region" description="Helical" evidence="2">
    <location>
        <begin position="213"/>
        <end position="231"/>
    </location>
</feature>
<accession>A0A5N6TPB6</accession>
<keyword evidence="2" id="KW-0472">Membrane</keyword>
<evidence type="ECO:0000313" key="3">
    <source>
        <dbReference type="EMBL" id="KAE8148193.1"/>
    </source>
</evidence>